<dbReference type="OrthoDB" id="967598at2"/>
<protein>
    <recommendedName>
        <fullName evidence="4">Chemotaxis protein CheC</fullName>
    </recommendedName>
</protein>
<organism evidence="2 3">
    <name type="scientific">Chryseolinea soli</name>
    <dbReference type="NCBI Taxonomy" id="2321403"/>
    <lineage>
        <taxon>Bacteria</taxon>
        <taxon>Pseudomonadati</taxon>
        <taxon>Bacteroidota</taxon>
        <taxon>Cytophagia</taxon>
        <taxon>Cytophagales</taxon>
        <taxon>Fulvivirgaceae</taxon>
        <taxon>Chryseolinea</taxon>
    </lineage>
</organism>
<evidence type="ECO:0008006" key="4">
    <source>
        <dbReference type="Google" id="ProtNLM"/>
    </source>
</evidence>
<dbReference type="InterPro" id="IPR028976">
    <property type="entry name" value="CheC-like_sf"/>
</dbReference>
<dbReference type="GO" id="GO:0006935">
    <property type="term" value="P:chemotaxis"/>
    <property type="evidence" value="ECO:0007669"/>
    <property type="project" value="UniProtKB-KW"/>
</dbReference>
<proteinExistence type="predicted"/>
<dbReference type="KEGG" id="chk:D4L85_03715"/>
<dbReference type="AlphaFoldDB" id="A0A385SIJ4"/>
<name>A0A385SIJ4_9BACT</name>
<sequence>MDSRNRENFLIHVMNTGFERAATSFSKLIHKQVTISSAQSILIRHDDNFSCMSEEQGELYILVTQIIGEISGKSFLIFNQDETLEIFRAVGLNVDDTVLKEAFLLEMDNIMSASVISELSNALGLEIYGDVPQLTKIHSRDLQKFMDGEVNKDNPSSIIFSNTTFQFEKRGRAHPQFIWKMSNKIFELVPATKI</sequence>
<dbReference type="Gene3D" id="3.40.1550.10">
    <property type="entry name" value="CheC-like"/>
    <property type="match status" value="1"/>
</dbReference>
<evidence type="ECO:0000313" key="3">
    <source>
        <dbReference type="Proteomes" id="UP000266183"/>
    </source>
</evidence>
<dbReference type="SUPFAM" id="SSF103039">
    <property type="entry name" value="CheC-like"/>
    <property type="match status" value="1"/>
</dbReference>
<evidence type="ECO:0000256" key="1">
    <source>
        <dbReference type="ARBA" id="ARBA00022500"/>
    </source>
</evidence>
<keyword evidence="3" id="KW-1185">Reference proteome</keyword>
<reference evidence="3" key="1">
    <citation type="submission" date="2018-09" db="EMBL/GenBank/DDBJ databases">
        <title>Chryseolinea sp. KIS68-18 isolated from soil.</title>
        <authorList>
            <person name="Weon H.-Y."/>
            <person name="Kwon S.-W."/>
            <person name="Lee S.A."/>
        </authorList>
    </citation>
    <scope>NUCLEOTIDE SEQUENCE [LARGE SCALE GENOMIC DNA]</scope>
    <source>
        <strain evidence="3">KIS68-18</strain>
    </source>
</reference>
<gene>
    <name evidence="2" type="ORF">D4L85_03715</name>
</gene>
<keyword evidence="1" id="KW-0145">Chemotaxis</keyword>
<dbReference type="EMBL" id="CP032382">
    <property type="protein sequence ID" value="AYB29735.1"/>
    <property type="molecule type" value="Genomic_DNA"/>
</dbReference>
<evidence type="ECO:0000313" key="2">
    <source>
        <dbReference type="EMBL" id="AYB29735.1"/>
    </source>
</evidence>
<dbReference type="RefSeq" id="WP_119753048.1">
    <property type="nucleotide sequence ID" value="NZ_CP032382.1"/>
</dbReference>
<dbReference type="Proteomes" id="UP000266183">
    <property type="component" value="Chromosome"/>
</dbReference>
<accession>A0A385SIJ4</accession>